<evidence type="ECO:0000313" key="1">
    <source>
        <dbReference type="EMBL" id="ABK53327.1"/>
    </source>
</evidence>
<evidence type="ECO:0000313" key="2">
    <source>
        <dbReference type="Proteomes" id="UP000008221"/>
    </source>
</evidence>
<protein>
    <submittedName>
        <fullName evidence="1">Uncharacterized protein</fullName>
    </submittedName>
</protein>
<name>A0LV67_ACIC1</name>
<dbReference type="STRING" id="351607.Acel_1555"/>
<dbReference type="HOGENOM" id="CLU_653193_0_0_11"/>
<dbReference type="InParanoid" id="A0LV67"/>
<dbReference type="eggNOG" id="COG0210">
    <property type="taxonomic scope" value="Bacteria"/>
</dbReference>
<sequence>MQRAIRATRPRDIVVPPAPAAAVNPGTVGTAADWLLRFLIHPQPDLSVARGGAVIAGNGGLILCPALIDLARRLDVPFVGANGDHAAVFAGPIPGSVVDAEVLARACWALALLTEVYRAGPTVARSGPLAQLRGQLPTAADLLLLAPPAGIEQLIAFRHLFDTVLLPRLSDRVGEWALGPVFTGSQLLAADADLIAAGLLLELKTSAESTITMRTLLQLVGYVLLDFDDRFRLTEVGVFSARYGHFATWELGSLLNTLAGRRVDLQTARAEFRDFLCGVLGYKEVPAAVGAGNAAGQGSGLQLGRVSGVGSNDSVSILAASYVLGTDFMYCGLDFEWWKPTRTKDLAQEIFDWLTYELRTCGDGLDVVLRHILENWTSIYPRIVHDEVTSRSAAPPGQVVVALYPWTGTRWRFELVLPMA</sequence>
<gene>
    <name evidence="1" type="ordered locus">Acel_1555</name>
</gene>
<proteinExistence type="predicted"/>
<organism evidence="1 2">
    <name type="scientific">Acidothermus cellulolyticus (strain ATCC 43068 / DSM 8971 / 11B)</name>
    <dbReference type="NCBI Taxonomy" id="351607"/>
    <lineage>
        <taxon>Bacteria</taxon>
        <taxon>Bacillati</taxon>
        <taxon>Actinomycetota</taxon>
        <taxon>Actinomycetes</taxon>
        <taxon>Acidothermales</taxon>
        <taxon>Acidothermaceae</taxon>
        <taxon>Acidothermus</taxon>
    </lineage>
</organism>
<dbReference type="KEGG" id="ace:Acel_1555"/>
<dbReference type="Proteomes" id="UP000008221">
    <property type="component" value="Chromosome"/>
</dbReference>
<keyword evidence="2" id="KW-1185">Reference proteome</keyword>
<accession>A0LV67</accession>
<dbReference type="EMBL" id="CP000481">
    <property type="protein sequence ID" value="ABK53327.1"/>
    <property type="molecule type" value="Genomic_DNA"/>
</dbReference>
<reference evidence="1 2" key="1">
    <citation type="journal article" date="2009" name="Genome Res.">
        <title>Complete genome of the cellulolytic thermophile Acidothermus cellulolyticus 11B provides insights into its ecophysiological and evolutionary adaptations.</title>
        <authorList>
            <person name="Barabote R.D."/>
            <person name="Xie G."/>
            <person name="Leu D.H."/>
            <person name="Normand P."/>
            <person name="Necsulea A."/>
            <person name="Daubin V."/>
            <person name="Medigue C."/>
            <person name="Adney W.S."/>
            <person name="Xu X.C."/>
            <person name="Lapidus A."/>
            <person name="Parales R.E."/>
            <person name="Detter C."/>
            <person name="Pujic P."/>
            <person name="Bruce D."/>
            <person name="Lavire C."/>
            <person name="Challacombe J.F."/>
            <person name="Brettin T.S."/>
            <person name="Berry A.M."/>
        </authorList>
    </citation>
    <scope>NUCLEOTIDE SEQUENCE [LARGE SCALE GENOMIC DNA]</scope>
    <source>
        <strain evidence="2">ATCC 43068 / DSM 8971 / 11B</strain>
    </source>
</reference>
<dbReference type="AlphaFoldDB" id="A0LV67"/>